<keyword evidence="2" id="KW-1185">Reference proteome</keyword>
<dbReference type="Proteomes" id="UP000461880">
    <property type="component" value="Unassembled WGS sequence"/>
</dbReference>
<sequence length="84" mass="9346">MAIAVWLEQIHAGMTGGELYDLMEQLLPSREYHWKLNPRHLAGEEEWMCSPVFNGSEELLGSGMILQTDVIPSMPGYPGISMPG</sequence>
<name>A0A7X2NTA5_9FIRM</name>
<comment type="caution">
    <text evidence="1">The sequence shown here is derived from an EMBL/GenBank/DDBJ whole genome shotgun (WGS) entry which is preliminary data.</text>
</comment>
<accession>A0A7X2NTA5</accession>
<dbReference type="EMBL" id="VUMN01000022">
    <property type="protein sequence ID" value="MSS59053.1"/>
    <property type="molecule type" value="Genomic_DNA"/>
</dbReference>
<dbReference type="RefSeq" id="WP_154505140.1">
    <property type="nucleotide sequence ID" value="NZ_VUMN01000022.1"/>
</dbReference>
<proteinExistence type="predicted"/>
<evidence type="ECO:0000313" key="2">
    <source>
        <dbReference type="Proteomes" id="UP000461880"/>
    </source>
</evidence>
<evidence type="ECO:0000313" key="1">
    <source>
        <dbReference type="EMBL" id="MSS59053.1"/>
    </source>
</evidence>
<organism evidence="1 2">
    <name type="scientific">Stecheria intestinalis</name>
    <dbReference type="NCBI Taxonomy" id="2606630"/>
    <lineage>
        <taxon>Bacteria</taxon>
        <taxon>Bacillati</taxon>
        <taxon>Bacillota</taxon>
        <taxon>Erysipelotrichia</taxon>
        <taxon>Erysipelotrichales</taxon>
        <taxon>Erysipelotrichaceae</taxon>
        <taxon>Stecheria</taxon>
    </lineage>
</organism>
<gene>
    <name evidence="1" type="ORF">FYJ51_09090</name>
</gene>
<reference evidence="1 2" key="1">
    <citation type="submission" date="2019-08" db="EMBL/GenBank/DDBJ databases">
        <title>In-depth cultivation of the pig gut microbiome towards novel bacterial diversity and tailored functional studies.</title>
        <authorList>
            <person name="Wylensek D."/>
            <person name="Hitch T.C.A."/>
            <person name="Clavel T."/>
        </authorList>
    </citation>
    <scope>NUCLEOTIDE SEQUENCE [LARGE SCALE GENOMIC DNA]</scope>
    <source>
        <strain evidence="1 2">Oil+RF-744-GAM-WT-6</strain>
    </source>
</reference>
<dbReference type="AlphaFoldDB" id="A0A7X2NTA5"/>
<protein>
    <submittedName>
        <fullName evidence="1">Uncharacterized protein</fullName>
    </submittedName>
</protein>